<accession>K2MFU7</accession>
<feature type="compositionally biased region" description="Polar residues" evidence="1">
    <location>
        <begin position="200"/>
        <end position="219"/>
    </location>
</feature>
<feature type="compositionally biased region" description="Low complexity" evidence="1">
    <location>
        <begin position="138"/>
        <end position="152"/>
    </location>
</feature>
<feature type="compositionally biased region" description="Low complexity" evidence="1">
    <location>
        <begin position="179"/>
        <end position="189"/>
    </location>
</feature>
<feature type="compositionally biased region" description="Low complexity" evidence="1">
    <location>
        <begin position="107"/>
        <end position="131"/>
    </location>
</feature>
<organism evidence="2 3">
    <name type="scientific">Trypanosoma cruzi marinkellei</name>
    <dbReference type="NCBI Taxonomy" id="85056"/>
    <lineage>
        <taxon>Eukaryota</taxon>
        <taxon>Discoba</taxon>
        <taxon>Euglenozoa</taxon>
        <taxon>Kinetoplastea</taxon>
        <taxon>Metakinetoplastina</taxon>
        <taxon>Trypanosomatida</taxon>
        <taxon>Trypanosomatidae</taxon>
        <taxon>Trypanosoma</taxon>
        <taxon>Schizotrypanum</taxon>
    </lineage>
</organism>
<feature type="compositionally biased region" description="Low complexity" evidence="1">
    <location>
        <begin position="225"/>
        <end position="242"/>
    </location>
</feature>
<gene>
    <name evidence="2" type="ORF">MOQ_010338</name>
</gene>
<feature type="compositionally biased region" description="Polar residues" evidence="1">
    <location>
        <begin position="372"/>
        <end position="387"/>
    </location>
</feature>
<protein>
    <submittedName>
        <fullName evidence="2">Uncharacterized protein</fullName>
    </submittedName>
</protein>
<sequence>MWEQKPQPVISLPPRPLAFNNERVSTSSSSSSSDSESYSYSYSETESSTGTETTSTVIQKPPLIGQKKFLSFPDLPLPASQPPQPLIPSQLKQPMSIKAKTERPFNTDSTSSDSYGDSEGYSYSYSNSSTSYEEEETGSSSGSSYSYSYSTESTKRGKYDMTQETRWKTISHDVKPEESSSSYTYSESTSTEKGRGKGSITHTYTSTISGSHSRNGSDSVETECSDSYGYSYSTTTDGSTTTRAPMPKVKKFSGKLTESTTGTDESSTRDIKKDVATEGSRSYSHSYLHTDEEKTGSSSQHHVSLSSTKSETSGVKAVGGRTRIRSGVSESLDIKSNKLTSLSLSTVKSETKPSASSTTSLITGSIGSGSLRNSSVITRDGTTSTYTEYGDGSRAGSVLTDVPPPAPFKGTREVILLTAPPEEAPRFRVLPPICLVPRGSENDTLSYFLDRLMWIQNDSILREAEKVTSESASAAIKGDGTKSKETMSKSRIKKGMGKEKQQVLLNVPQHHFIKKSLKFALKAVGVESAEERAVALREFVMPMHRDAALPILETYAHKSLIKRVKSMFLAHDKFHSGEVPLDLALELLGRCGIAHRNIGNLTLSICTAFSKGSTPLLRIIQRTPPSGPPTATVEGEEPKLLETQINEEVLDVCNSALRTKDGAKVYWDERRGCIYVGNRGVIKKITSSDIAKRIVVQLEALIYVCFALEAYTIEDKTLFAVLYTPLLVALLSSTSKDVPETKSILVENALISVLNPVKEVERLSAHQNLQEKYLLRGEEPILSDALPERLQDFRGTMVERLRRQVSWAPNPTPDGHGFEMTPPMNPDDVYCELGIKKLRLNELTPEGACCYCLVSAKTTSGGNWMPTVRIPVVSIKASKKSGFKWKFSRDKSQNLWFACKAMDTICIEACYDVEESAGATVTWCVGHVLVPCRGAKSGKLSISPGSLFSDFVPPVPVTKLVEPSEGFFCSLRRKKNATPAISMSIMVTCMHSNSLPARASVPPRFLAFRRHVPLMSQLRDAIMSVGGSQMTPLHVLRHQQVQHALVVMLNPTLMDQLQELWERTLNGKMGAKPTDILQKQRTLLTLATKVFSVHNNISGNQEIISDIVGRDATIPVSINSLAPRRPVFV</sequence>
<feature type="region of interest" description="Disordered" evidence="1">
    <location>
        <begin position="345"/>
        <end position="364"/>
    </location>
</feature>
<reference evidence="2 3" key="1">
    <citation type="journal article" date="2012" name="BMC Genomics">
        <title>Comparative genomic analysis of human infective Trypanosoma cruzi lineages with the bat-restricted subspecies T. cruzi marinkellei.</title>
        <authorList>
            <person name="Franzen O."/>
            <person name="Talavera-Lopez C."/>
            <person name="Ochaya S."/>
            <person name="Butler C.E."/>
            <person name="Messenger L.A."/>
            <person name="Lewis M.D."/>
            <person name="Llewellyn M.S."/>
            <person name="Marinkelle C.J."/>
            <person name="Tyler K.M."/>
            <person name="Miles M.A."/>
            <person name="Andersson B."/>
        </authorList>
    </citation>
    <scope>NUCLEOTIDE SEQUENCE [LARGE SCALE GENOMIC DNA]</scope>
    <source>
        <strain evidence="2 3">B7</strain>
    </source>
</reference>
<comment type="caution">
    <text evidence="2">The sequence shown here is derived from an EMBL/GenBank/DDBJ whole genome shotgun (WGS) entry which is preliminary data.</text>
</comment>
<feature type="compositionally biased region" description="Basic and acidic residues" evidence="1">
    <location>
        <begin position="153"/>
        <end position="178"/>
    </location>
</feature>
<feature type="region of interest" description="Disordered" evidence="1">
    <location>
        <begin position="1"/>
        <end position="322"/>
    </location>
</feature>
<evidence type="ECO:0000256" key="1">
    <source>
        <dbReference type="SAM" id="MobiDB-lite"/>
    </source>
</evidence>
<keyword evidence="3" id="KW-1185">Reference proteome</keyword>
<feature type="region of interest" description="Disordered" evidence="1">
    <location>
        <begin position="471"/>
        <end position="495"/>
    </location>
</feature>
<feature type="compositionally biased region" description="Low complexity" evidence="1">
    <location>
        <begin position="25"/>
        <end position="56"/>
    </location>
</feature>
<evidence type="ECO:0000313" key="2">
    <source>
        <dbReference type="EMBL" id="EKF25990.1"/>
    </source>
</evidence>
<dbReference type="AlphaFoldDB" id="K2MFU7"/>
<feature type="compositionally biased region" description="Pro residues" evidence="1">
    <location>
        <begin position="75"/>
        <end position="86"/>
    </location>
</feature>
<evidence type="ECO:0000313" key="3">
    <source>
        <dbReference type="Proteomes" id="UP000007350"/>
    </source>
</evidence>
<dbReference type="Proteomes" id="UP000007350">
    <property type="component" value="Unassembled WGS sequence"/>
</dbReference>
<dbReference type="EMBL" id="AHKC01023038">
    <property type="protein sequence ID" value="EKF25990.1"/>
    <property type="molecule type" value="Genomic_DNA"/>
</dbReference>
<feature type="compositionally biased region" description="Basic and acidic residues" evidence="1">
    <location>
        <begin position="266"/>
        <end position="276"/>
    </location>
</feature>
<feature type="region of interest" description="Disordered" evidence="1">
    <location>
        <begin position="372"/>
        <end position="405"/>
    </location>
</feature>
<feature type="compositionally biased region" description="Basic and acidic residues" evidence="1">
    <location>
        <begin position="479"/>
        <end position="488"/>
    </location>
</feature>
<proteinExistence type="predicted"/>
<name>K2MFU7_TRYCR</name>
<dbReference type="OrthoDB" id="273348at2759"/>
<feature type="compositionally biased region" description="Low complexity" evidence="1">
    <location>
        <begin position="297"/>
        <end position="310"/>
    </location>
</feature>